<comment type="caution">
    <text evidence="2">The sequence shown here is derived from an EMBL/GenBank/DDBJ whole genome shotgun (WGS) entry which is preliminary data.</text>
</comment>
<dbReference type="PANTHER" id="PTHR35394">
    <property type="entry name" value="DUF3176 DOMAIN-CONTAINING PROTEIN"/>
    <property type="match status" value="1"/>
</dbReference>
<keyword evidence="1" id="KW-0812">Transmembrane</keyword>
<keyword evidence="3" id="KW-1185">Reference proteome</keyword>
<proteinExistence type="predicted"/>
<dbReference type="Proteomes" id="UP001286456">
    <property type="component" value="Unassembled WGS sequence"/>
</dbReference>
<dbReference type="EMBL" id="JAUEPO010000003">
    <property type="protein sequence ID" value="KAK3326990.1"/>
    <property type="molecule type" value="Genomic_DNA"/>
</dbReference>
<dbReference type="PANTHER" id="PTHR35394:SF5">
    <property type="entry name" value="DUF3176 DOMAIN-CONTAINING PROTEIN"/>
    <property type="match status" value="1"/>
</dbReference>
<keyword evidence="1" id="KW-1133">Transmembrane helix</keyword>
<organism evidence="2 3">
    <name type="scientific">Cercophora scortea</name>
    <dbReference type="NCBI Taxonomy" id="314031"/>
    <lineage>
        <taxon>Eukaryota</taxon>
        <taxon>Fungi</taxon>
        <taxon>Dikarya</taxon>
        <taxon>Ascomycota</taxon>
        <taxon>Pezizomycotina</taxon>
        <taxon>Sordariomycetes</taxon>
        <taxon>Sordariomycetidae</taxon>
        <taxon>Sordariales</taxon>
        <taxon>Lasiosphaeriaceae</taxon>
        <taxon>Cercophora</taxon>
    </lineage>
</organism>
<evidence type="ECO:0000313" key="2">
    <source>
        <dbReference type="EMBL" id="KAK3326990.1"/>
    </source>
</evidence>
<evidence type="ECO:0000256" key="1">
    <source>
        <dbReference type="SAM" id="Phobius"/>
    </source>
</evidence>
<gene>
    <name evidence="2" type="ORF">B0T19DRAFT_460012</name>
</gene>
<keyword evidence="1" id="KW-0472">Membrane</keyword>
<evidence type="ECO:0000313" key="3">
    <source>
        <dbReference type="Proteomes" id="UP001286456"/>
    </source>
</evidence>
<feature type="transmembrane region" description="Helical" evidence="1">
    <location>
        <begin position="402"/>
        <end position="425"/>
    </location>
</feature>
<sequence length="488" mass="51946">MSKATMVMPIAERISQAKWMAFHQSAGALAKLKTFDEASCGPWGSTRLLLSPKTAGFIGWLGALLTVVSLALDPFTQQAIAFPTRIAAPPAKATHVQVIHSLDAIDLVPMQGAIISSLPGPLRPSANETWTFSTTSCNYTVNANISVAATIQTLVLPAANGRPAEYASQFTQIKVRAQRPVFGLGDLIARNATWITTVLTFTTAFDGGAHGRLPLLTMEHLWLSIFACGFYFCAQAYSDLLVVNGTLQGTAPSVSLALGNVLDADGQPEMQPAGSGWAEILTPITSSSSSNNNNNSSSSAAAALFKGDATFAIGQQTINSLRGYLYLHVFNATENGGNDDFHAFPDSEAGPEALRRVSSFIDIAATFDRIAAAMSHQVRLSNGSRRAVGGALVDETYVAVRWAWLALPLAVLGLVVVLLGVTILGNGKRKTRIWKSSSIAMLVHPLHGWGKDELRFRSLAEVESFADGVRVRLEDGGGTGGCRFVRRG</sequence>
<name>A0AAE0MCC0_9PEZI</name>
<reference evidence="2" key="1">
    <citation type="journal article" date="2023" name="Mol. Phylogenet. Evol.">
        <title>Genome-scale phylogeny and comparative genomics of the fungal order Sordariales.</title>
        <authorList>
            <person name="Hensen N."/>
            <person name="Bonometti L."/>
            <person name="Westerberg I."/>
            <person name="Brannstrom I.O."/>
            <person name="Guillou S."/>
            <person name="Cros-Aarteil S."/>
            <person name="Calhoun S."/>
            <person name="Haridas S."/>
            <person name="Kuo A."/>
            <person name="Mondo S."/>
            <person name="Pangilinan J."/>
            <person name="Riley R."/>
            <person name="LaButti K."/>
            <person name="Andreopoulos B."/>
            <person name="Lipzen A."/>
            <person name="Chen C."/>
            <person name="Yan M."/>
            <person name="Daum C."/>
            <person name="Ng V."/>
            <person name="Clum A."/>
            <person name="Steindorff A."/>
            <person name="Ohm R.A."/>
            <person name="Martin F."/>
            <person name="Silar P."/>
            <person name="Natvig D.O."/>
            <person name="Lalanne C."/>
            <person name="Gautier V."/>
            <person name="Ament-Velasquez S.L."/>
            <person name="Kruys A."/>
            <person name="Hutchinson M.I."/>
            <person name="Powell A.J."/>
            <person name="Barry K."/>
            <person name="Miller A.N."/>
            <person name="Grigoriev I.V."/>
            <person name="Debuchy R."/>
            <person name="Gladieux P."/>
            <person name="Hiltunen Thoren M."/>
            <person name="Johannesson H."/>
        </authorList>
    </citation>
    <scope>NUCLEOTIDE SEQUENCE</scope>
    <source>
        <strain evidence="2">SMH4131-1</strain>
    </source>
</reference>
<dbReference type="AlphaFoldDB" id="A0AAE0MCC0"/>
<dbReference type="InterPro" id="IPR021514">
    <property type="entry name" value="DUF3176"/>
</dbReference>
<dbReference type="Pfam" id="PF11374">
    <property type="entry name" value="DUF3176"/>
    <property type="match status" value="1"/>
</dbReference>
<reference evidence="2" key="2">
    <citation type="submission" date="2023-06" db="EMBL/GenBank/DDBJ databases">
        <authorList>
            <consortium name="Lawrence Berkeley National Laboratory"/>
            <person name="Haridas S."/>
            <person name="Hensen N."/>
            <person name="Bonometti L."/>
            <person name="Westerberg I."/>
            <person name="Brannstrom I.O."/>
            <person name="Guillou S."/>
            <person name="Cros-Aarteil S."/>
            <person name="Calhoun S."/>
            <person name="Kuo A."/>
            <person name="Mondo S."/>
            <person name="Pangilinan J."/>
            <person name="Riley R."/>
            <person name="Labutti K."/>
            <person name="Andreopoulos B."/>
            <person name="Lipzen A."/>
            <person name="Chen C."/>
            <person name="Yanf M."/>
            <person name="Daum C."/>
            <person name="Ng V."/>
            <person name="Clum A."/>
            <person name="Steindorff A."/>
            <person name="Ohm R."/>
            <person name="Martin F."/>
            <person name="Silar P."/>
            <person name="Natvig D."/>
            <person name="Lalanne C."/>
            <person name="Gautier V."/>
            <person name="Ament-Velasquez S.L."/>
            <person name="Kruys A."/>
            <person name="Hutchinson M.I."/>
            <person name="Powell A.J."/>
            <person name="Barry K."/>
            <person name="Miller A.N."/>
            <person name="Grigoriev I.V."/>
            <person name="Debuchy R."/>
            <person name="Gladieux P."/>
            <person name="Thoren M.H."/>
            <person name="Johannesson H."/>
        </authorList>
    </citation>
    <scope>NUCLEOTIDE SEQUENCE</scope>
    <source>
        <strain evidence="2">SMH4131-1</strain>
    </source>
</reference>
<accession>A0AAE0MCC0</accession>
<protein>
    <submittedName>
        <fullName evidence="2">Uncharacterized protein</fullName>
    </submittedName>
</protein>